<protein>
    <submittedName>
        <fullName evidence="1">Uncharacterized protein</fullName>
    </submittedName>
</protein>
<dbReference type="AlphaFoldDB" id="A0A161TPF9"/>
<gene>
    <name evidence="1" type="ORF">B4088_5423</name>
</gene>
<sequence length="152" mass="17899">MMQQSTNNEKKIQENVKVFQLLLAKKWSQNFDSYDFEIIIDELQKIGLDVEGLHEVIETLGQIYYLEDNKKEPFYPRLAFDGEKLEVTISYYTKKFLYTLERENMVEVGKAVQVHDTVINLIRNHNINDVELLAKMALTDVENVKRIKNNLN</sequence>
<dbReference type="EMBL" id="LJKE01000104">
    <property type="protein sequence ID" value="KZD55678.1"/>
    <property type="molecule type" value="Genomic_DNA"/>
</dbReference>
<accession>A0A161TPF9</accession>
<evidence type="ECO:0000313" key="1">
    <source>
        <dbReference type="EMBL" id="KZD55678.1"/>
    </source>
</evidence>
<dbReference type="RefSeq" id="WP_063262939.1">
    <property type="nucleotide sequence ID" value="NZ_LJKE01000104.1"/>
</dbReference>
<proteinExistence type="predicted"/>
<dbReference type="PATRIC" id="fig|1396.535.peg.5990"/>
<organism evidence="1 2">
    <name type="scientific">Bacillus cereus</name>
    <dbReference type="NCBI Taxonomy" id="1396"/>
    <lineage>
        <taxon>Bacteria</taxon>
        <taxon>Bacillati</taxon>
        <taxon>Bacillota</taxon>
        <taxon>Bacilli</taxon>
        <taxon>Bacillales</taxon>
        <taxon>Bacillaceae</taxon>
        <taxon>Bacillus</taxon>
        <taxon>Bacillus cereus group</taxon>
    </lineage>
</organism>
<name>A0A161TPF9_BACCE</name>
<evidence type="ECO:0000313" key="2">
    <source>
        <dbReference type="Proteomes" id="UP000076482"/>
    </source>
</evidence>
<dbReference type="Proteomes" id="UP000076482">
    <property type="component" value="Unassembled WGS sequence"/>
</dbReference>
<reference evidence="1 2" key="1">
    <citation type="submission" date="2015-09" db="EMBL/GenBank/DDBJ databases">
        <title>Bacillus cereus food isolates.</title>
        <authorList>
            <person name="Boekhorst J."/>
        </authorList>
    </citation>
    <scope>NUCLEOTIDE SEQUENCE [LARGE SCALE GENOMIC DNA]</scope>
    <source>
        <strain evidence="1 2">B4088</strain>
    </source>
</reference>
<comment type="caution">
    <text evidence="1">The sequence shown here is derived from an EMBL/GenBank/DDBJ whole genome shotgun (WGS) entry which is preliminary data.</text>
</comment>